<reference evidence="1" key="1">
    <citation type="submission" date="2020-05" db="EMBL/GenBank/DDBJ databases">
        <title>Large-scale comparative analyses of tick genomes elucidate their genetic diversity and vector capacities.</title>
        <authorList>
            <person name="Jia N."/>
            <person name="Wang J."/>
            <person name="Shi W."/>
            <person name="Du L."/>
            <person name="Sun Y."/>
            <person name="Zhan W."/>
            <person name="Jiang J."/>
            <person name="Wang Q."/>
            <person name="Zhang B."/>
            <person name="Ji P."/>
            <person name="Sakyi L.B."/>
            <person name="Cui X."/>
            <person name="Yuan T."/>
            <person name="Jiang B."/>
            <person name="Yang W."/>
            <person name="Lam T.T.-Y."/>
            <person name="Chang Q."/>
            <person name="Ding S."/>
            <person name="Wang X."/>
            <person name="Zhu J."/>
            <person name="Ruan X."/>
            <person name="Zhao L."/>
            <person name="Wei J."/>
            <person name="Que T."/>
            <person name="Du C."/>
            <person name="Cheng J."/>
            <person name="Dai P."/>
            <person name="Han X."/>
            <person name="Huang E."/>
            <person name="Gao Y."/>
            <person name="Liu J."/>
            <person name="Shao H."/>
            <person name="Ye R."/>
            <person name="Li L."/>
            <person name="Wei W."/>
            <person name="Wang X."/>
            <person name="Wang C."/>
            <person name="Yang T."/>
            <person name="Huo Q."/>
            <person name="Li W."/>
            <person name="Guo W."/>
            <person name="Chen H."/>
            <person name="Zhou L."/>
            <person name="Ni X."/>
            <person name="Tian J."/>
            <person name="Zhou Y."/>
            <person name="Sheng Y."/>
            <person name="Liu T."/>
            <person name="Pan Y."/>
            <person name="Xia L."/>
            <person name="Li J."/>
            <person name="Zhao F."/>
            <person name="Cao W."/>
        </authorList>
    </citation>
    <scope>NUCLEOTIDE SEQUENCE</scope>
    <source>
        <strain evidence="1">Hyas-2018</strain>
    </source>
</reference>
<name>A0ACB7SS21_HYAAI</name>
<evidence type="ECO:0000313" key="1">
    <source>
        <dbReference type="EMBL" id="KAH6936851.1"/>
    </source>
</evidence>
<organism evidence="1 2">
    <name type="scientific">Hyalomma asiaticum</name>
    <name type="common">Tick</name>
    <dbReference type="NCBI Taxonomy" id="266040"/>
    <lineage>
        <taxon>Eukaryota</taxon>
        <taxon>Metazoa</taxon>
        <taxon>Ecdysozoa</taxon>
        <taxon>Arthropoda</taxon>
        <taxon>Chelicerata</taxon>
        <taxon>Arachnida</taxon>
        <taxon>Acari</taxon>
        <taxon>Parasitiformes</taxon>
        <taxon>Ixodida</taxon>
        <taxon>Ixodoidea</taxon>
        <taxon>Ixodidae</taxon>
        <taxon>Hyalomminae</taxon>
        <taxon>Hyalomma</taxon>
    </lineage>
</organism>
<sequence length="720" mass="81389">MPLTRVELLPLSVFVLLPGTFIVTYLISILLGHVEVEFPYISDTGTYAPESCIFSQLLNICSFLMAATVYVRYKEVEQYYRDHLSQESPKVLRMNTSGLWLGWISSLGVSIVANFQETEVLYVHLCGAMLAVAGGTAYTWINTLMSFRMHPLVNTRFMAWLRLFLSVVATIAFVSTAITAPMSIHRFHGKDKTKWKPEDGGYHLHVASTASEWILVFAVDLYLLTFVKELRQICLSSPKVQFLAEGTHLSSSSDVYHTQDHLEIAHAPMPSLGNGASDVAVLTTRAIIDSVFSLRRPYDLLGLLAQEERAVQVEEFKQQLLQRKQEIDWCEDQASDVEQRLYSTDKDCLLAGQPLTDFDLYVSTVVPFDHKIQSHWEKIDQRAARGDLPKPNCSRALDLDFSMHAFEHLTGVRERKNLTMTPEAGLHRAVSAIEGTEQFGYEVYKAMAKNNTSWVVFNLAAYYWREQGDAASAIECVRRALHFSPREHKDVALISLGNVLHRAHLSEEAAIVVHAAVDTAPDNAICHFTLGNIYAVLADYNKSIVCFENTLKVQPDFQNARQRLHAVHCHSKLEAALEAQHTSLQRTLGQLREYQEQRERWLYQNAKLLSEQAPPEMRLEQHLEYEEHKIRQSLDGKGHDCFQFEQNGHMVLSCNMRRDPYQLNSLLDLSLNVQFVQAVESRVSQLSQKTGARGGSRSSSSSSPSQSSPPPQPEEECQNV</sequence>
<dbReference type="Proteomes" id="UP000821845">
    <property type="component" value="Chromosome 3"/>
</dbReference>
<proteinExistence type="predicted"/>
<evidence type="ECO:0000313" key="2">
    <source>
        <dbReference type="Proteomes" id="UP000821845"/>
    </source>
</evidence>
<keyword evidence="2" id="KW-1185">Reference proteome</keyword>
<gene>
    <name evidence="1" type="ORF">HPB50_023730</name>
</gene>
<dbReference type="EMBL" id="CM023483">
    <property type="protein sequence ID" value="KAH6936851.1"/>
    <property type="molecule type" value="Genomic_DNA"/>
</dbReference>
<protein>
    <submittedName>
        <fullName evidence="1">Uncharacterized protein</fullName>
    </submittedName>
</protein>
<accession>A0ACB7SS21</accession>
<comment type="caution">
    <text evidence="1">The sequence shown here is derived from an EMBL/GenBank/DDBJ whole genome shotgun (WGS) entry which is preliminary data.</text>
</comment>